<dbReference type="GO" id="GO:0003700">
    <property type="term" value="F:DNA-binding transcription factor activity"/>
    <property type="evidence" value="ECO:0007669"/>
    <property type="project" value="InterPro"/>
</dbReference>
<dbReference type="InterPro" id="IPR044825">
    <property type="entry name" value="GLK1/2-like"/>
</dbReference>
<feature type="region of interest" description="Disordered" evidence="6">
    <location>
        <begin position="266"/>
        <end position="285"/>
    </location>
</feature>
<dbReference type="NCBIfam" id="TIGR01557">
    <property type="entry name" value="myb_SHAQKYF"/>
    <property type="match status" value="1"/>
</dbReference>
<proteinExistence type="predicted"/>
<dbReference type="AlphaFoldDB" id="A0A2Z6N432"/>
<protein>
    <submittedName>
        <fullName evidence="7">Uncharacterized protein</fullName>
    </submittedName>
</protein>
<evidence type="ECO:0000256" key="4">
    <source>
        <dbReference type="ARBA" id="ARBA00023163"/>
    </source>
</evidence>
<dbReference type="GO" id="GO:0000976">
    <property type="term" value="F:transcription cis-regulatory region binding"/>
    <property type="evidence" value="ECO:0007669"/>
    <property type="project" value="TreeGrafter"/>
</dbReference>
<dbReference type="InterPro" id="IPR009057">
    <property type="entry name" value="Homeodomain-like_sf"/>
</dbReference>
<dbReference type="SUPFAM" id="SSF46689">
    <property type="entry name" value="Homeodomain-like"/>
    <property type="match status" value="1"/>
</dbReference>
<keyword evidence="5" id="KW-0539">Nucleus</keyword>
<dbReference type="OrthoDB" id="60033at2759"/>
<name>A0A2Z6N432_TRISU</name>
<dbReference type="Gene3D" id="1.10.10.60">
    <property type="entry name" value="Homeodomain-like"/>
    <property type="match status" value="1"/>
</dbReference>
<keyword evidence="2" id="KW-0805">Transcription regulation</keyword>
<evidence type="ECO:0000256" key="3">
    <source>
        <dbReference type="ARBA" id="ARBA00023125"/>
    </source>
</evidence>
<dbReference type="GO" id="GO:0005634">
    <property type="term" value="C:nucleus"/>
    <property type="evidence" value="ECO:0007669"/>
    <property type="project" value="UniProtKB-SubCell"/>
</dbReference>
<dbReference type="Proteomes" id="UP000242715">
    <property type="component" value="Unassembled WGS sequence"/>
</dbReference>
<evidence type="ECO:0000256" key="6">
    <source>
        <dbReference type="SAM" id="MobiDB-lite"/>
    </source>
</evidence>
<keyword evidence="8" id="KW-1185">Reference proteome</keyword>
<reference evidence="8" key="1">
    <citation type="journal article" date="2017" name="Front. Plant Sci.">
        <title>Climate Clever Clovers: New Paradigm to Reduce the Environmental Footprint of Ruminants by Breeding Low Methanogenic Forages Utilizing Haplotype Variation.</title>
        <authorList>
            <person name="Kaur P."/>
            <person name="Appels R."/>
            <person name="Bayer P.E."/>
            <person name="Keeble-Gagnere G."/>
            <person name="Wang J."/>
            <person name="Hirakawa H."/>
            <person name="Shirasawa K."/>
            <person name="Vercoe P."/>
            <person name="Stefanova K."/>
            <person name="Durmic Z."/>
            <person name="Nichols P."/>
            <person name="Revell C."/>
            <person name="Isobe S.N."/>
            <person name="Edwards D."/>
            <person name="Erskine W."/>
        </authorList>
    </citation>
    <scope>NUCLEOTIDE SEQUENCE [LARGE SCALE GENOMIC DNA]</scope>
    <source>
        <strain evidence="8">cv. Daliak</strain>
    </source>
</reference>
<keyword evidence="3" id="KW-0238">DNA-binding</keyword>
<dbReference type="InterPro" id="IPR006447">
    <property type="entry name" value="Myb_dom_plants"/>
</dbReference>
<evidence type="ECO:0000256" key="5">
    <source>
        <dbReference type="ARBA" id="ARBA00023242"/>
    </source>
</evidence>
<dbReference type="GO" id="GO:0045893">
    <property type="term" value="P:positive regulation of DNA-templated transcription"/>
    <property type="evidence" value="ECO:0007669"/>
    <property type="project" value="InterPro"/>
</dbReference>
<comment type="subcellular location">
    <subcellularLocation>
        <location evidence="1">Nucleus</location>
    </subcellularLocation>
</comment>
<evidence type="ECO:0000313" key="7">
    <source>
        <dbReference type="EMBL" id="GAU39668.1"/>
    </source>
</evidence>
<sequence length="403" mass="44506">MLAVTPLRNTKDENQGEMESFSITTNDFGDLSDGNLLESINFDDFFVGINVDGDILPDLDMDSEMFAEFSASYGEESDINSSAINKTDEKNYSKNEEEEEEDKTIYLGRQGSEETVSKRNESVVVNPPLQKNGGGKGRKSSSQSKNTQGKRKVKVDWTPELHRRFVQAVEQLGVEKAKYRSHRKHLLAREAETASWNQRRQVYGGVGGKREVMSPWPSAAAAPIIGFPPTPTPPPPMTPLHHHFRPLHVWGHPSMDQSFMHMWPKPHLQHSTRPQPLSWPPAAAPPPPHDPSFWHSHRQLTPNAIIPGTQCFSQHLTTVRSFGCPIPGGIPPHGMHKADQAIAAPGPAPFDFYPTKESIDTAIGDVLSKPWLPLPLGLKAPALDSVMGELHKQGVSDIPPSSA</sequence>
<feature type="compositionally biased region" description="Basic and acidic residues" evidence="6">
    <location>
        <begin position="86"/>
        <end position="95"/>
    </location>
</feature>
<dbReference type="PANTHER" id="PTHR31312:SF1">
    <property type="entry name" value="TRANSCRIPTION ACTIVATOR GLK1"/>
    <property type="match status" value="1"/>
</dbReference>
<accession>A0A2Z6N432</accession>
<organism evidence="7 8">
    <name type="scientific">Trifolium subterraneum</name>
    <name type="common">Subterranean clover</name>
    <dbReference type="NCBI Taxonomy" id="3900"/>
    <lineage>
        <taxon>Eukaryota</taxon>
        <taxon>Viridiplantae</taxon>
        <taxon>Streptophyta</taxon>
        <taxon>Embryophyta</taxon>
        <taxon>Tracheophyta</taxon>
        <taxon>Spermatophyta</taxon>
        <taxon>Magnoliopsida</taxon>
        <taxon>eudicotyledons</taxon>
        <taxon>Gunneridae</taxon>
        <taxon>Pentapetalae</taxon>
        <taxon>rosids</taxon>
        <taxon>fabids</taxon>
        <taxon>Fabales</taxon>
        <taxon>Fabaceae</taxon>
        <taxon>Papilionoideae</taxon>
        <taxon>50 kb inversion clade</taxon>
        <taxon>NPAAA clade</taxon>
        <taxon>Hologalegina</taxon>
        <taxon>IRL clade</taxon>
        <taxon>Trifolieae</taxon>
        <taxon>Trifolium</taxon>
    </lineage>
</organism>
<evidence type="ECO:0000256" key="2">
    <source>
        <dbReference type="ARBA" id="ARBA00023015"/>
    </source>
</evidence>
<dbReference type="EMBL" id="DF973772">
    <property type="protein sequence ID" value="GAU39668.1"/>
    <property type="molecule type" value="Genomic_DNA"/>
</dbReference>
<keyword evidence="4" id="KW-0804">Transcription</keyword>
<gene>
    <name evidence="7" type="ORF">TSUD_60350</name>
</gene>
<feature type="region of interest" description="Disordered" evidence="6">
    <location>
        <begin position="77"/>
        <end position="153"/>
    </location>
</feature>
<evidence type="ECO:0000256" key="1">
    <source>
        <dbReference type="ARBA" id="ARBA00004123"/>
    </source>
</evidence>
<evidence type="ECO:0000313" key="8">
    <source>
        <dbReference type="Proteomes" id="UP000242715"/>
    </source>
</evidence>
<dbReference type="PANTHER" id="PTHR31312">
    <property type="entry name" value="TRANSCRIPTION ACTIVATOR GLK1"/>
    <property type="match status" value="1"/>
</dbReference>
<feature type="compositionally biased region" description="Basic and acidic residues" evidence="6">
    <location>
        <begin position="111"/>
        <end position="121"/>
    </location>
</feature>